<dbReference type="Proteomes" id="UP000008311">
    <property type="component" value="Unassembled WGS sequence"/>
</dbReference>
<evidence type="ECO:0000313" key="2">
    <source>
        <dbReference type="EMBL" id="EEF26959.1"/>
    </source>
</evidence>
<dbReference type="EMBL" id="EQ976085">
    <property type="protein sequence ID" value="EEF26959.1"/>
    <property type="molecule type" value="Genomic_DNA"/>
</dbReference>
<protein>
    <submittedName>
        <fullName evidence="2">Uncharacterized protein</fullName>
    </submittedName>
</protein>
<feature type="non-terminal residue" evidence="2">
    <location>
        <position position="52"/>
    </location>
</feature>
<gene>
    <name evidence="2" type="ORF">RCOM_2139080</name>
</gene>
<reference evidence="3" key="1">
    <citation type="journal article" date="2010" name="Nat. Biotechnol.">
        <title>Draft genome sequence of the oilseed species Ricinus communis.</title>
        <authorList>
            <person name="Chan A.P."/>
            <person name="Crabtree J."/>
            <person name="Zhao Q."/>
            <person name="Lorenzi H."/>
            <person name="Orvis J."/>
            <person name="Puiu D."/>
            <person name="Melake-Berhan A."/>
            <person name="Jones K.M."/>
            <person name="Redman J."/>
            <person name="Chen G."/>
            <person name="Cahoon E.B."/>
            <person name="Gedil M."/>
            <person name="Stanke M."/>
            <person name="Haas B.J."/>
            <person name="Wortman J.R."/>
            <person name="Fraser-Liggett C.M."/>
            <person name="Ravel J."/>
            <person name="Rabinowicz P.D."/>
        </authorList>
    </citation>
    <scope>NUCLEOTIDE SEQUENCE [LARGE SCALE GENOMIC DNA]</scope>
    <source>
        <strain evidence="3">cv. Hale</strain>
    </source>
</reference>
<name>B9TB05_RICCO</name>
<evidence type="ECO:0000313" key="3">
    <source>
        <dbReference type="Proteomes" id="UP000008311"/>
    </source>
</evidence>
<organism evidence="2 3">
    <name type="scientific">Ricinus communis</name>
    <name type="common">Castor bean</name>
    <dbReference type="NCBI Taxonomy" id="3988"/>
    <lineage>
        <taxon>Eukaryota</taxon>
        <taxon>Viridiplantae</taxon>
        <taxon>Streptophyta</taxon>
        <taxon>Embryophyta</taxon>
        <taxon>Tracheophyta</taxon>
        <taxon>Spermatophyta</taxon>
        <taxon>Magnoliopsida</taxon>
        <taxon>eudicotyledons</taxon>
        <taxon>Gunneridae</taxon>
        <taxon>Pentapetalae</taxon>
        <taxon>rosids</taxon>
        <taxon>fabids</taxon>
        <taxon>Malpighiales</taxon>
        <taxon>Euphorbiaceae</taxon>
        <taxon>Acalyphoideae</taxon>
        <taxon>Acalypheae</taxon>
        <taxon>Ricinus</taxon>
    </lineage>
</organism>
<dbReference type="AlphaFoldDB" id="B9TB05"/>
<dbReference type="InParanoid" id="B9TB05"/>
<keyword evidence="3" id="KW-1185">Reference proteome</keyword>
<accession>B9TB05</accession>
<feature type="region of interest" description="Disordered" evidence="1">
    <location>
        <begin position="1"/>
        <end position="24"/>
    </location>
</feature>
<evidence type="ECO:0000256" key="1">
    <source>
        <dbReference type="SAM" id="MobiDB-lite"/>
    </source>
</evidence>
<sequence length="52" mass="6133">RDNRKDVERERRRTRVRDDRGERGKGRVAVAAQILGYNDREEGEDEAVEFNS</sequence>
<proteinExistence type="predicted"/>
<feature type="non-terminal residue" evidence="2">
    <location>
        <position position="1"/>
    </location>
</feature>